<dbReference type="GO" id="GO:0005737">
    <property type="term" value="C:cytoplasm"/>
    <property type="evidence" value="ECO:0007669"/>
    <property type="project" value="TreeGrafter"/>
</dbReference>
<comment type="caution">
    <text evidence="4">The sequence shown here is derived from an EMBL/GenBank/DDBJ whole genome shotgun (WGS) entry which is preliminary data.</text>
</comment>
<dbReference type="NCBIfam" id="NF002688">
    <property type="entry name" value="PRK02471.1"/>
    <property type="match status" value="1"/>
</dbReference>
<evidence type="ECO:0000256" key="1">
    <source>
        <dbReference type="ARBA" id="ARBA00022598"/>
    </source>
</evidence>
<protein>
    <submittedName>
        <fullName evidence="4">Bifunctional glutamate--cysteine ligase/glutathione synthetase</fullName>
    </submittedName>
</protein>
<dbReference type="SUPFAM" id="SSF56059">
    <property type="entry name" value="Glutathione synthetase ATP-binding domain-like"/>
    <property type="match status" value="1"/>
</dbReference>
<dbReference type="PANTHER" id="PTHR21621">
    <property type="entry name" value="RIBOSOMAL PROTEIN S6 MODIFICATION PROTEIN"/>
    <property type="match status" value="1"/>
</dbReference>
<dbReference type="InterPro" id="IPR011095">
    <property type="entry name" value="Dala_Dala_lig_C"/>
</dbReference>
<keyword evidence="1 4" id="KW-0436">Ligase</keyword>
<dbReference type="InterPro" id="IPR011761">
    <property type="entry name" value="ATP-grasp"/>
</dbReference>
<dbReference type="AlphaFoldDB" id="A0A430A244"/>
<feature type="domain" description="ATP-grasp" evidence="3">
    <location>
        <begin position="268"/>
        <end position="526"/>
    </location>
</feature>
<dbReference type="GO" id="GO:0046872">
    <property type="term" value="F:metal ion binding"/>
    <property type="evidence" value="ECO:0007669"/>
    <property type="project" value="InterPro"/>
</dbReference>
<dbReference type="Gene3D" id="3.30.470.20">
    <property type="entry name" value="ATP-grasp fold, B domain"/>
    <property type="match status" value="2"/>
</dbReference>
<evidence type="ECO:0000259" key="3">
    <source>
        <dbReference type="PROSITE" id="PS50975"/>
    </source>
</evidence>
<dbReference type="GO" id="GO:0018169">
    <property type="term" value="F:ribosomal S6-glutamic acid ligase activity"/>
    <property type="evidence" value="ECO:0007669"/>
    <property type="project" value="TreeGrafter"/>
</dbReference>
<keyword evidence="2" id="KW-0067">ATP-binding</keyword>
<reference evidence="4 5" key="1">
    <citation type="submission" date="2017-05" db="EMBL/GenBank/DDBJ databases">
        <title>Vagococcus spp. assemblies.</title>
        <authorList>
            <person name="Gulvik C.A."/>
        </authorList>
    </citation>
    <scope>NUCLEOTIDE SEQUENCE [LARGE SCALE GENOMIC DNA]</scope>
    <source>
        <strain evidence="4 5">SS1995</strain>
    </source>
</reference>
<name>A0A430A244_9ENTE</name>
<gene>
    <name evidence="4" type="ORF">CBF37_00400</name>
</gene>
<dbReference type="OrthoDB" id="9813261at2"/>
<accession>A0A430A244</accession>
<dbReference type="Pfam" id="PF18419">
    <property type="entry name" value="ATP-grasp_6"/>
    <property type="match status" value="1"/>
</dbReference>
<keyword evidence="5" id="KW-1185">Reference proteome</keyword>
<dbReference type="GO" id="GO:0009432">
    <property type="term" value="P:SOS response"/>
    <property type="evidence" value="ECO:0007669"/>
    <property type="project" value="TreeGrafter"/>
</dbReference>
<dbReference type="Proteomes" id="UP000287857">
    <property type="component" value="Unassembled WGS sequence"/>
</dbReference>
<dbReference type="PROSITE" id="PS50975">
    <property type="entry name" value="ATP_GRASP"/>
    <property type="match status" value="1"/>
</dbReference>
<dbReference type="PANTHER" id="PTHR21621:SF0">
    <property type="entry name" value="BETA-CITRYLGLUTAMATE SYNTHASE B-RELATED"/>
    <property type="match status" value="1"/>
</dbReference>
<dbReference type="GO" id="GO:0005524">
    <property type="term" value="F:ATP binding"/>
    <property type="evidence" value="ECO:0007669"/>
    <property type="project" value="UniProtKB-UniRule"/>
</dbReference>
<dbReference type="Pfam" id="PF07478">
    <property type="entry name" value="Dala_Dala_lig_C"/>
    <property type="match status" value="1"/>
</dbReference>
<keyword evidence="2" id="KW-0547">Nucleotide-binding</keyword>
<dbReference type="InterPro" id="IPR040657">
    <property type="entry name" value="GshAB_ATP-grasp"/>
</dbReference>
<evidence type="ECO:0000313" key="5">
    <source>
        <dbReference type="Proteomes" id="UP000287857"/>
    </source>
</evidence>
<dbReference type="EMBL" id="NGJS01000001">
    <property type="protein sequence ID" value="RSU00508.1"/>
    <property type="molecule type" value="Genomic_DNA"/>
</dbReference>
<sequence length="532" mass="60424">MFWQSHEMIEVNLPSSKLTITIPKLSIQENPDDYLLAIQDVVHKELGINKKIGITSETKQQFNFFIDMELLQKYTGITDIGFFKGQLSESLNSLLVRHIPEITAELKLLSNNELSIKFSNILPDSTEMSGLNLKQFHICYELLIFTCLNKEQKFGEINQKIIKNLAVQCEKLSSADLKNSEVVILDNLFNKVWRDPFDLVGFSDLELSTKLMLRDAVKLGISFELIDRQAQIVKLSLGDHIEYVKNTNMTSKDSYITPIIMENKTATKRVLQQHNFNVPKGKEFNNIEMAKDSFTNFVNIPIVIKPKTTNFGLGISIFEETYTQDMFDEALKIAFKEDDSILIEEFISGTEYRFYVLDGQVEGITLRIPANVEGDGVHTIEELVAIKNQDPLRGTHYRKPLQLLHLGAVELLMLKSQGSTPLTIPKSNEIIFLRENSNVSTGGDSIDFTDKMPNCYKEIAVEAVQALGAYVSGIDLMIDDYHKYTTKLDSGYGIIEANFNPAIHMHMFPFKGKSRPLAQKLLKKLFPEIESK</sequence>
<organism evidence="4 5">
    <name type="scientific">Vagococcus vulneris</name>
    <dbReference type="NCBI Taxonomy" id="1977869"/>
    <lineage>
        <taxon>Bacteria</taxon>
        <taxon>Bacillati</taxon>
        <taxon>Bacillota</taxon>
        <taxon>Bacilli</taxon>
        <taxon>Lactobacillales</taxon>
        <taxon>Enterococcaceae</taxon>
        <taxon>Vagococcus</taxon>
    </lineage>
</organism>
<evidence type="ECO:0000256" key="2">
    <source>
        <dbReference type="PROSITE-ProRule" id="PRU00409"/>
    </source>
</evidence>
<dbReference type="GO" id="GO:0008716">
    <property type="term" value="F:D-alanine-D-alanine ligase activity"/>
    <property type="evidence" value="ECO:0007669"/>
    <property type="project" value="InterPro"/>
</dbReference>
<proteinExistence type="predicted"/>
<evidence type="ECO:0000313" key="4">
    <source>
        <dbReference type="EMBL" id="RSU00508.1"/>
    </source>
</evidence>